<dbReference type="OrthoDB" id="4755006at2759"/>
<accession>A0A4Q4TDI1</accession>
<feature type="region of interest" description="Disordered" evidence="1">
    <location>
        <begin position="1"/>
        <end position="22"/>
    </location>
</feature>
<reference evidence="2 3" key="1">
    <citation type="submission" date="2018-06" db="EMBL/GenBank/DDBJ databases">
        <title>Complete Genomes of Monosporascus.</title>
        <authorList>
            <person name="Robinson A.J."/>
            <person name="Natvig D.O."/>
        </authorList>
    </citation>
    <scope>NUCLEOTIDE SEQUENCE [LARGE SCALE GENOMIC DNA]</scope>
    <source>
        <strain evidence="2 3">CBS 110550</strain>
    </source>
</reference>
<evidence type="ECO:0000313" key="3">
    <source>
        <dbReference type="Proteomes" id="UP000293360"/>
    </source>
</evidence>
<feature type="compositionally biased region" description="Polar residues" evidence="1">
    <location>
        <begin position="13"/>
        <end position="22"/>
    </location>
</feature>
<protein>
    <submittedName>
        <fullName evidence="2">Uncharacterized protein</fullName>
    </submittedName>
</protein>
<feature type="compositionally biased region" description="Basic and acidic residues" evidence="1">
    <location>
        <begin position="1"/>
        <end position="12"/>
    </location>
</feature>
<evidence type="ECO:0000256" key="1">
    <source>
        <dbReference type="SAM" id="MobiDB-lite"/>
    </source>
</evidence>
<keyword evidence="3" id="KW-1185">Reference proteome</keyword>
<gene>
    <name evidence="2" type="ORF">DL764_005246</name>
</gene>
<proteinExistence type="predicted"/>
<evidence type="ECO:0000313" key="2">
    <source>
        <dbReference type="EMBL" id="RYP03253.1"/>
    </source>
</evidence>
<organism evidence="2 3">
    <name type="scientific">Monosporascus ibericus</name>
    <dbReference type="NCBI Taxonomy" id="155417"/>
    <lineage>
        <taxon>Eukaryota</taxon>
        <taxon>Fungi</taxon>
        <taxon>Dikarya</taxon>
        <taxon>Ascomycota</taxon>
        <taxon>Pezizomycotina</taxon>
        <taxon>Sordariomycetes</taxon>
        <taxon>Xylariomycetidae</taxon>
        <taxon>Xylariales</taxon>
        <taxon>Xylariales incertae sedis</taxon>
        <taxon>Monosporascus</taxon>
    </lineage>
</organism>
<dbReference type="EMBL" id="QJNU01000273">
    <property type="protein sequence ID" value="RYP03253.1"/>
    <property type="molecule type" value="Genomic_DNA"/>
</dbReference>
<name>A0A4Q4TDI1_9PEZI</name>
<sequence>MATRNRSSDPHSRSSTAVVSGTCSRKAVYPDYHYDDDDDDATAERPDVYLQAAAGGESPAACDHGTIAAAWNTRPSYRVRAPTHELVAGRAGSLEICAVAVGVCLLPAFLLRVWMMAVAAEDGGARLPRPRRDGFDGRGDSYLSRVGASTGHFVDRGAELAARFGDDVARRRRRSAFLRRIADDAEV</sequence>
<dbReference type="Proteomes" id="UP000293360">
    <property type="component" value="Unassembled WGS sequence"/>
</dbReference>
<dbReference type="AlphaFoldDB" id="A0A4Q4TDI1"/>
<comment type="caution">
    <text evidence="2">The sequence shown here is derived from an EMBL/GenBank/DDBJ whole genome shotgun (WGS) entry which is preliminary data.</text>
</comment>